<dbReference type="AlphaFoldDB" id="A0A368FND5"/>
<evidence type="ECO:0000256" key="1">
    <source>
        <dbReference type="SAM" id="SignalP"/>
    </source>
</evidence>
<comment type="caution">
    <text evidence="2">The sequence shown here is derived from an EMBL/GenBank/DDBJ whole genome shotgun (WGS) entry which is preliminary data.</text>
</comment>
<feature type="signal peptide" evidence="1">
    <location>
        <begin position="1"/>
        <end position="18"/>
    </location>
</feature>
<name>A0A368FND5_ANCCA</name>
<keyword evidence="3" id="KW-1185">Reference proteome</keyword>
<reference evidence="2 3" key="1">
    <citation type="submission" date="2014-10" db="EMBL/GenBank/DDBJ databases">
        <title>Draft genome of the hookworm Ancylostoma caninum.</title>
        <authorList>
            <person name="Mitreva M."/>
        </authorList>
    </citation>
    <scope>NUCLEOTIDE SEQUENCE [LARGE SCALE GENOMIC DNA]</scope>
    <source>
        <strain evidence="2 3">Baltimore</strain>
    </source>
</reference>
<dbReference type="OrthoDB" id="5872622at2759"/>
<evidence type="ECO:0000313" key="2">
    <source>
        <dbReference type="EMBL" id="RCN32315.1"/>
    </source>
</evidence>
<proteinExistence type="predicted"/>
<organism evidence="2 3">
    <name type="scientific">Ancylostoma caninum</name>
    <name type="common">Dog hookworm</name>
    <dbReference type="NCBI Taxonomy" id="29170"/>
    <lineage>
        <taxon>Eukaryota</taxon>
        <taxon>Metazoa</taxon>
        <taxon>Ecdysozoa</taxon>
        <taxon>Nematoda</taxon>
        <taxon>Chromadorea</taxon>
        <taxon>Rhabditida</taxon>
        <taxon>Rhabditina</taxon>
        <taxon>Rhabditomorpha</taxon>
        <taxon>Strongyloidea</taxon>
        <taxon>Ancylostomatidae</taxon>
        <taxon>Ancylostomatinae</taxon>
        <taxon>Ancylostoma</taxon>
    </lineage>
</organism>
<protein>
    <submittedName>
        <fullName evidence="2">Uncharacterized protein</fullName>
    </submittedName>
</protein>
<keyword evidence="1" id="KW-0732">Signal</keyword>
<sequence>MFSILLAAALLATTGVLAEVGCPPEQDFAKPVLAPDGNGLPANTDMKRTIDLNEMIANSTRLRERLGQNPIASTIVELVSRLKRISPADVEMLADGHREQDNELVDDVLTANNIIK</sequence>
<accession>A0A368FND5</accession>
<dbReference type="EMBL" id="JOJR01001117">
    <property type="protein sequence ID" value="RCN32315.1"/>
    <property type="molecule type" value="Genomic_DNA"/>
</dbReference>
<gene>
    <name evidence="2" type="ORF">ANCCAN_21882</name>
</gene>
<feature type="chain" id="PRO_5016612616" evidence="1">
    <location>
        <begin position="19"/>
        <end position="116"/>
    </location>
</feature>
<evidence type="ECO:0000313" key="3">
    <source>
        <dbReference type="Proteomes" id="UP000252519"/>
    </source>
</evidence>
<dbReference type="Proteomes" id="UP000252519">
    <property type="component" value="Unassembled WGS sequence"/>
</dbReference>